<dbReference type="EMBL" id="JAQLKE010000006">
    <property type="protein sequence ID" value="MDB7083273.1"/>
    <property type="molecule type" value="Genomic_DNA"/>
</dbReference>
<name>A0A9Q7HTR6_9FIRM</name>
<dbReference type="InterPro" id="IPR009057">
    <property type="entry name" value="Homeodomain-like_sf"/>
</dbReference>
<reference evidence="6" key="1">
    <citation type="submission" date="2023-01" db="EMBL/GenBank/DDBJ databases">
        <title>Human gut microbiome strain richness.</title>
        <authorList>
            <person name="Chen-Liaw A."/>
        </authorList>
    </citation>
    <scope>NUCLEOTIDE SEQUENCE</scope>
    <source>
        <strain evidence="6">1001217st2_G6_1001217B_191108</strain>
    </source>
</reference>
<evidence type="ECO:0000256" key="2">
    <source>
        <dbReference type="ARBA" id="ARBA00023125"/>
    </source>
</evidence>
<evidence type="ECO:0000256" key="1">
    <source>
        <dbReference type="ARBA" id="ARBA00023015"/>
    </source>
</evidence>
<dbReference type="PROSITE" id="PS51071">
    <property type="entry name" value="HTH_RPIR"/>
    <property type="match status" value="1"/>
</dbReference>
<sequence length="292" mass="33191">MGLLKKIELANNFSSVERILGKYVLENGEKVLNMSTKELAKATFTSPASIVRFCRKLEYEGYNDFKIALAAQLQYSRLSNDDINANYPFKGTDSVYTVASNIANLSKESIDITMKNLDLEELRLVVLMITKAKVIDIYGVSGPLRIASDFQYKMFRIGKDVRISQMINEQLFQAAQSTSEHLAILISYSGETEEVIEAAKILYRRKIPAIAITSFGENRLVKYTQRVLYLNSSEFIYSKIATFSSTLSLHLLLDIIYGCVFSKNYEDNLNYKIETDNLIDHRQSSIAIDKFK</sequence>
<keyword evidence="1" id="KW-0805">Transcription regulation</keyword>
<dbReference type="Gene3D" id="3.40.50.10490">
    <property type="entry name" value="Glucose-6-phosphate isomerase like protein, domain 1"/>
    <property type="match status" value="1"/>
</dbReference>
<dbReference type="SUPFAM" id="SSF46689">
    <property type="entry name" value="Homeodomain-like"/>
    <property type="match status" value="1"/>
</dbReference>
<dbReference type="SUPFAM" id="SSF53697">
    <property type="entry name" value="SIS domain"/>
    <property type="match status" value="1"/>
</dbReference>
<dbReference type="Pfam" id="PF01380">
    <property type="entry name" value="SIS"/>
    <property type="match status" value="1"/>
</dbReference>
<dbReference type="InterPro" id="IPR035472">
    <property type="entry name" value="RpiR-like_SIS"/>
</dbReference>
<dbReference type="PANTHER" id="PTHR30514">
    <property type="entry name" value="GLUCOKINASE"/>
    <property type="match status" value="1"/>
</dbReference>
<dbReference type="InterPro" id="IPR046348">
    <property type="entry name" value="SIS_dom_sf"/>
</dbReference>
<evidence type="ECO:0000259" key="4">
    <source>
        <dbReference type="PROSITE" id="PS51071"/>
    </source>
</evidence>
<dbReference type="PROSITE" id="PS51464">
    <property type="entry name" value="SIS"/>
    <property type="match status" value="1"/>
</dbReference>
<feature type="domain" description="SIS" evidence="5">
    <location>
        <begin position="125"/>
        <end position="266"/>
    </location>
</feature>
<organism evidence="6 7">
    <name type="scientific">Thomasclavelia ramosa</name>
    <dbReference type="NCBI Taxonomy" id="1547"/>
    <lineage>
        <taxon>Bacteria</taxon>
        <taxon>Bacillati</taxon>
        <taxon>Bacillota</taxon>
        <taxon>Erysipelotrichia</taxon>
        <taxon>Erysipelotrichales</taxon>
        <taxon>Coprobacillaceae</taxon>
        <taxon>Thomasclavelia</taxon>
    </lineage>
</organism>
<keyword evidence="3" id="KW-0804">Transcription</keyword>
<dbReference type="GeneID" id="64194766"/>
<dbReference type="GO" id="GO:0097367">
    <property type="term" value="F:carbohydrate derivative binding"/>
    <property type="evidence" value="ECO:0007669"/>
    <property type="project" value="InterPro"/>
</dbReference>
<dbReference type="AlphaFoldDB" id="A0A9Q7HTR6"/>
<keyword evidence="2" id="KW-0238">DNA-binding</keyword>
<dbReference type="InterPro" id="IPR036388">
    <property type="entry name" value="WH-like_DNA-bd_sf"/>
</dbReference>
<accession>A0A9Q7HTR6</accession>
<dbReference type="GO" id="GO:0003700">
    <property type="term" value="F:DNA-binding transcription factor activity"/>
    <property type="evidence" value="ECO:0007669"/>
    <property type="project" value="InterPro"/>
</dbReference>
<dbReference type="InterPro" id="IPR047640">
    <property type="entry name" value="RpiR-like"/>
</dbReference>
<evidence type="ECO:0000313" key="7">
    <source>
        <dbReference type="Proteomes" id="UP001211987"/>
    </source>
</evidence>
<evidence type="ECO:0000256" key="3">
    <source>
        <dbReference type="ARBA" id="ARBA00023163"/>
    </source>
</evidence>
<dbReference type="Pfam" id="PF01418">
    <property type="entry name" value="HTH_6"/>
    <property type="match status" value="1"/>
</dbReference>
<gene>
    <name evidence="6" type="ORF">PM738_05615</name>
</gene>
<dbReference type="GO" id="GO:1901135">
    <property type="term" value="P:carbohydrate derivative metabolic process"/>
    <property type="evidence" value="ECO:0007669"/>
    <property type="project" value="InterPro"/>
</dbReference>
<proteinExistence type="predicted"/>
<dbReference type="InterPro" id="IPR001347">
    <property type="entry name" value="SIS_dom"/>
</dbReference>
<dbReference type="RefSeq" id="WP_003535794.1">
    <property type="nucleotide sequence ID" value="NZ_AP031443.1"/>
</dbReference>
<feature type="domain" description="HTH rpiR-type" evidence="4">
    <location>
        <begin position="1"/>
        <end position="76"/>
    </location>
</feature>
<dbReference type="InterPro" id="IPR000281">
    <property type="entry name" value="HTH_RpiR"/>
</dbReference>
<comment type="caution">
    <text evidence="6">The sequence shown here is derived from an EMBL/GenBank/DDBJ whole genome shotgun (WGS) entry which is preliminary data.</text>
</comment>
<dbReference type="Proteomes" id="UP001211987">
    <property type="component" value="Unassembled WGS sequence"/>
</dbReference>
<evidence type="ECO:0000313" key="6">
    <source>
        <dbReference type="EMBL" id="MDB7083273.1"/>
    </source>
</evidence>
<dbReference type="CDD" id="cd05013">
    <property type="entry name" value="SIS_RpiR"/>
    <property type="match status" value="1"/>
</dbReference>
<dbReference type="PANTHER" id="PTHR30514:SF10">
    <property type="entry name" value="MURR_RPIR FAMILY TRANSCRIPTIONAL REGULATOR"/>
    <property type="match status" value="1"/>
</dbReference>
<dbReference type="Gene3D" id="1.10.10.10">
    <property type="entry name" value="Winged helix-like DNA-binding domain superfamily/Winged helix DNA-binding domain"/>
    <property type="match status" value="1"/>
</dbReference>
<dbReference type="GO" id="GO:0003677">
    <property type="term" value="F:DNA binding"/>
    <property type="evidence" value="ECO:0007669"/>
    <property type="project" value="UniProtKB-KW"/>
</dbReference>
<protein>
    <submittedName>
        <fullName evidence="6">MurR/RpiR family transcriptional regulator</fullName>
    </submittedName>
</protein>
<evidence type="ECO:0000259" key="5">
    <source>
        <dbReference type="PROSITE" id="PS51464"/>
    </source>
</evidence>